<protein>
    <recommendedName>
        <fullName evidence="4">Transmembrane protein</fullName>
    </recommendedName>
</protein>
<dbReference type="EMBL" id="JAPMOS010000333">
    <property type="protein sequence ID" value="KAJ4452993.1"/>
    <property type="molecule type" value="Genomic_DNA"/>
</dbReference>
<dbReference type="Proteomes" id="UP001141327">
    <property type="component" value="Unassembled WGS sequence"/>
</dbReference>
<feature type="transmembrane region" description="Helical" evidence="1">
    <location>
        <begin position="182"/>
        <end position="207"/>
    </location>
</feature>
<keyword evidence="3" id="KW-1185">Reference proteome</keyword>
<gene>
    <name evidence="2" type="ORF">PAPYR_12656</name>
</gene>
<evidence type="ECO:0000256" key="1">
    <source>
        <dbReference type="SAM" id="Phobius"/>
    </source>
</evidence>
<keyword evidence="1" id="KW-1133">Transmembrane helix</keyword>
<comment type="caution">
    <text evidence="2">The sequence shown here is derived from an EMBL/GenBank/DDBJ whole genome shotgun (WGS) entry which is preliminary data.</text>
</comment>
<evidence type="ECO:0000313" key="3">
    <source>
        <dbReference type="Proteomes" id="UP001141327"/>
    </source>
</evidence>
<accession>A0ABQ8U338</accession>
<sequence length="451" mass="49576">MVVVGTMHPPHSECGGRELDACTARCLHRFTGAGRRLVTKKPRARGENPPGICEARCLSRLRRALRFSRRVPLARGMSDNESSRCFVRSSSLFLFAGFRPSFCLASSLPPVLLTGYSGASGFSPASSFPDYVHPRAVATRLRRCLGFAWLIMNLFFVFIETFGSCDSQLDCFTALRGTDSLPTFLCVVPFCVLAVQVFTLSWFGFVWEEITRLSTKHLRRPAEPQACIPPSPPSATSVRILTTHLEPALKELHFPKGDAPAKLVKILGQGCGDESVACSRHVGGSFSGSEATSAAADLKKPIRQAEQTFMLLEAHNAAEVAAGDHPRPLPPDEARRSCGAISSGPRPCLELPQRAAFPFRKGKVRLRPSPRSWVSWAAVRAPQRDGRWQHAPPSWTAGVSEFELVLGYWLGWCAAQLPPAMQDYLMPEHCPYARLWEEMGHHDIPVPASAC</sequence>
<evidence type="ECO:0000313" key="2">
    <source>
        <dbReference type="EMBL" id="KAJ4452993.1"/>
    </source>
</evidence>
<feature type="transmembrane region" description="Helical" evidence="1">
    <location>
        <begin position="144"/>
        <end position="162"/>
    </location>
</feature>
<reference evidence="2" key="1">
    <citation type="journal article" date="2022" name="bioRxiv">
        <title>Genomics of Preaxostyla Flagellates Illuminates Evolutionary Transitions and the Path Towards Mitochondrial Loss.</title>
        <authorList>
            <person name="Novak L.V.F."/>
            <person name="Treitli S.C."/>
            <person name="Pyrih J."/>
            <person name="Halakuc P."/>
            <person name="Pipaliya S.V."/>
            <person name="Vacek V."/>
            <person name="Brzon O."/>
            <person name="Soukal P."/>
            <person name="Eme L."/>
            <person name="Dacks J.B."/>
            <person name="Karnkowska A."/>
            <person name="Elias M."/>
            <person name="Hampl V."/>
        </authorList>
    </citation>
    <scope>NUCLEOTIDE SEQUENCE</scope>
    <source>
        <strain evidence="2">RCP-MX</strain>
    </source>
</reference>
<name>A0ABQ8U338_9EUKA</name>
<proteinExistence type="predicted"/>
<keyword evidence="1" id="KW-0812">Transmembrane</keyword>
<keyword evidence="1" id="KW-0472">Membrane</keyword>
<evidence type="ECO:0008006" key="4">
    <source>
        <dbReference type="Google" id="ProtNLM"/>
    </source>
</evidence>
<organism evidence="2 3">
    <name type="scientific">Paratrimastix pyriformis</name>
    <dbReference type="NCBI Taxonomy" id="342808"/>
    <lineage>
        <taxon>Eukaryota</taxon>
        <taxon>Metamonada</taxon>
        <taxon>Preaxostyla</taxon>
        <taxon>Paratrimastigidae</taxon>
        <taxon>Paratrimastix</taxon>
    </lineage>
</organism>